<protein>
    <submittedName>
        <fullName evidence="3">Copper chaperone</fullName>
    </submittedName>
</protein>
<keyword evidence="1" id="KW-0479">Metal-binding</keyword>
<dbReference type="Gene3D" id="3.30.70.100">
    <property type="match status" value="1"/>
</dbReference>
<dbReference type="InterPro" id="IPR006121">
    <property type="entry name" value="HMA_dom"/>
</dbReference>
<dbReference type="Pfam" id="PF00403">
    <property type="entry name" value="HMA"/>
    <property type="match status" value="1"/>
</dbReference>
<evidence type="ECO:0000313" key="4">
    <source>
        <dbReference type="Proteomes" id="UP000273119"/>
    </source>
</evidence>
<dbReference type="AlphaFoldDB" id="A0A496PHV5"/>
<proteinExistence type="predicted"/>
<sequence length="79" mass="7864">MSANTASTNTINISGMTCGHCVMSVTEEIESLPGVTGVDVNLVAGGLSTATVSSDREITTAELSEAVAEAGYAVVADNA</sequence>
<organism evidence="3 4">
    <name type="scientific">Galactobacter caseinivorans</name>
    <dbReference type="NCBI Taxonomy" id="2676123"/>
    <lineage>
        <taxon>Bacteria</taxon>
        <taxon>Bacillati</taxon>
        <taxon>Actinomycetota</taxon>
        <taxon>Actinomycetes</taxon>
        <taxon>Micrococcales</taxon>
        <taxon>Micrococcaceae</taxon>
        <taxon>Galactobacter</taxon>
    </lineage>
</organism>
<dbReference type="EMBL" id="QQXL01000005">
    <property type="protein sequence ID" value="RKW70067.1"/>
    <property type="molecule type" value="Genomic_DNA"/>
</dbReference>
<comment type="caution">
    <text evidence="3">The sequence shown here is derived from an EMBL/GenBank/DDBJ whole genome shotgun (WGS) entry which is preliminary data.</text>
</comment>
<dbReference type="InterPro" id="IPR017969">
    <property type="entry name" value="Heavy-metal-associated_CS"/>
</dbReference>
<dbReference type="PROSITE" id="PS01047">
    <property type="entry name" value="HMA_1"/>
    <property type="match status" value="1"/>
</dbReference>
<reference evidence="3 4" key="1">
    <citation type="submission" date="2018-07" db="EMBL/GenBank/DDBJ databases">
        <title>Arthrobacter sp. nov., isolated from raw cow's milk with high bacterial count.</title>
        <authorList>
            <person name="Hahne J."/>
            <person name="Isele D."/>
            <person name="Lipski A."/>
        </authorList>
    </citation>
    <scope>NUCLEOTIDE SEQUENCE [LARGE SCALE GENOMIC DNA]</scope>
    <source>
        <strain evidence="3 4">JZ R-183</strain>
    </source>
</reference>
<dbReference type="CDD" id="cd00371">
    <property type="entry name" value="HMA"/>
    <property type="match status" value="1"/>
</dbReference>
<evidence type="ECO:0000313" key="3">
    <source>
        <dbReference type="EMBL" id="RKW70067.1"/>
    </source>
</evidence>
<name>A0A496PHV5_9MICC</name>
<gene>
    <name evidence="3" type="ORF">DWQ67_08865</name>
</gene>
<keyword evidence="4" id="KW-1185">Reference proteome</keyword>
<feature type="domain" description="HMA" evidence="2">
    <location>
        <begin position="7"/>
        <end position="75"/>
    </location>
</feature>
<dbReference type="Proteomes" id="UP000273119">
    <property type="component" value="Unassembled WGS sequence"/>
</dbReference>
<evidence type="ECO:0000256" key="1">
    <source>
        <dbReference type="ARBA" id="ARBA00022723"/>
    </source>
</evidence>
<dbReference type="RefSeq" id="WP_121485255.1">
    <property type="nucleotide sequence ID" value="NZ_QQXL01000005.1"/>
</dbReference>
<dbReference type="InterPro" id="IPR036163">
    <property type="entry name" value="HMA_dom_sf"/>
</dbReference>
<accession>A0A496PHV5</accession>
<dbReference type="GO" id="GO:0046872">
    <property type="term" value="F:metal ion binding"/>
    <property type="evidence" value="ECO:0007669"/>
    <property type="project" value="UniProtKB-KW"/>
</dbReference>
<dbReference type="PROSITE" id="PS50846">
    <property type="entry name" value="HMA_2"/>
    <property type="match status" value="1"/>
</dbReference>
<evidence type="ECO:0000259" key="2">
    <source>
        <dbReference type="PROSITE" id="PS50846"/>
    </source>
</evidence>
<dbReference type="SUPFAM" id="SSF55008">
    <property type="entry name" value="HMA, heavy metal-associated domain"/>
    <property type="match status" value="1"/>
</dbReference>